<reference evidence="2 3" key="1">
    <citation type="journal article" date="2019" name="Microorganisms">
        <title>Genome Insights into the Novel Species Microvirga brassicacearum, a Rapeseed Endophyte with Biotechnological Potential.</title>
        <authorList>
            <person name="Jimenez-Gomez A."/>
            <person name="Saati-Santamaria Z."/>
            <person name="Igual J.M."/>
            <person name="Rivas R."/>
            <person name="Mateos P.F."/>
            <person name="Garcia-Fraile P."/>
        </authorList>
    </citation>
    <scope>NUCLEOTIDE SEQUENCE [LARGE SCALE GENOMIC DNA]</scope>
    <source>
        <strain evidence="2 3">CDVBN77</strain>
    </source>
</reference>
<keyword evidence="3" id="KW-1185">Reference proteome</keyword>
<organism evidence="2 3">
    <name type="scientific">Microvirga brassicacearum</name>
    <dbReference type="NCBI Taxonomy" id="2580413"/>
    <lineage>
        <taxon>Bacteria</taxon>
        <taxon>Pseudomonadati</taxon>
        <taxon>Pseudomonadota</taxon>
        <taxon>Alphaproteobacteria</taxon>
        <taxon>Hyphomicrobiales</taxon>
        <taxon>Methylobacteriaceae</taxon>
        <taxon>Microvirga</taxon>
    </lineage>
</organism>
<evidence type="ECO:0000313" key="3">
    <source>
        <dbReference type="Proteomes" id="UP000325684"/>
    </source>
</evidence>
<accession>A0A5N3P601</accession>
<dbReference type="Proteomes" id="UP000325684">
    <property type="component" value="Unassembled WGS sequence"/>
</dbReference>
<dbReference type="EMBL" id="VCMV01000042">
    <property type="protein sequence ID" value="KAB0265150.1"/>
    <property type="molecule type" value="Genomic_DNA"/>
</dbReference>
<dbReference type="AlphaFoldDB" id="A0A5N3P601"/>
<evidence type="ECO:0000313" key="2">
    <source>
        <dbReference type="EMBL" id="KAB0265150.1"/>
    </source>
</evidence>
<dbReference type="OrthoDB" id="8021190at2"/>
<feature type="region of interest" description="Disordered" evidence="1">
    <location>
        <begin position="1"/>
        <end position="29"/>
    </location>
</feature>
<protein>
    <submittedName>
        <fullName evidence="2">Uncharacterized protein</fullName>
    </submittedName>
</protein>
<name>A0A5N3P601_9HYPH</name>
<comment type="caution">
    <text evidence="2">The sequence shown here is derived from an EMBL/GenBank/DDBJ whole genome shotgun (WGS) entry which is preliminary data.</text>
</comment>
<sequence>MAVALTLGATPSSAAAAGRTGQEERSRPFIPSTAMAAQDVETHPAMEIDDGKNCGQSRKRLFVEGEGWIVRRVTTCY</sequence>
<proteinExistence type="predicted"/>
<gene>
    <name evidence="2" type="ORF">FEZ63_19915</name>
</gene>
<evidence type="ECO:0000256" key="1">
    <source>
        <dbReference type="SAM" id="MobiDB-lite"/>
    </source>
</evidence>